<keyword evidence="2" id="KW-0963">Cytoplasm</keyword>
<evidence type="ECO:0000256" key="4">
    <source>
        <dbReference type="ARBA" id="ARBA00022829"/>
    </source>
</evidence>
<dbReference type="Proteomes" id="UP001620405">
    <property type="component" value="Unassembled WGS sequence"/>
</dbReference>
<evidence type="ECO:0000259" key="11">
    <source>
        <dbReference type="PROSITE" id="PS51898"/>
    </source>
</evidence>
<comment type="caution">
    <text evidence="13">The sequence shown here is derived from an EMBL/GenBank/DDBJ whole genome shotgun (WGS) entry which is preliminary data.</text>
</comment>
<dbReference type="Gene3D" id="1.10.150.130">
    <property type="match status" value="1"/>
</dbReference>
<keyword evidence="3" id="KW-0132">Cell division</keyword>
<dbReference type="InterPro" id="IPR044068">
    <property type="entry name" value="CB"/>
</dbReference>
<evidence type="ECO:0000256" key="1">
    <source>
        <dbReference type="ARBA" id="ARBA00004496"/>
    </source>
</evidence>
<proteinExistence type="predicted"/>
<dbReference type="Pfam" id="PF00589">
    <property type="entry name" value="Phage_integrase"/>
    <property type="match status" value="1"/>
</dbReference>
<evidence type="ECO:0000256" key="3">
    <source>
        <dbReference type="ARBA" id="ARBA00022618"/>
    </source>
</evidence>
<dbReference type="InterPro" id="IPR010998">
    <property type="entry name" value="Integrase_recombinase_N"/>
</dbReference>
<keyword evidence="8" id="KW-0131">Cell cycle</keyword>
<dbReference type="InterPro" id="IPR013762">
    <property type="entry name" value="Integrase-like_cat_sf"/>
</dbReference>
<dbReference type="SUPFAM" id="SSF56349">
    <property type="entry name" value="DNA breaking-rejoining enzymes"/>
    <property type="match status" value="1"/>
</dbReference>
<keyword evidence="6 9" id="KW-0238">DNA-binding</keyword>
<feature type="domain" description="Tyr recombinase" evidence="11">
    <location>
        <begin position="170"/>
        <end position="374"/>
    </location>
</feature>
<keyword evidence="7" id="KW-0233">DNA recombination</keyword>
<keyword evidence="5" id="KW-0229">DNA integration</keyword>
<keyword evidence="14" id="KW-1185">Reference proteome</keyword>
<dbReference type="PROSITE" id="PS51900">
    <property type="entry name" value="CB"/>
    <property type="match status" value="1"/>
</dbReference>
<evidence type="ECO:0000256" key="7">
    <source>
        <dbReference type="ARBA" id="ARBA00023172"/>
    </source>
</evidence>
<dbReference type="InterPro" id="IPR011010">
    <property type="entry name" value="DNA_brk_join_enz"/>
</dbReference>
<evidence type="ECO:0000256" key="2">
    <source>
        <dbReference type="ARBA" id="ARBA00022490"/>
    </source>
</evidence>
<keyword evidence="4" id="KW-0159">Chromosome partition</keyword>
<evidence type="ECO:0000256" key="9">
    <source>
        <dbReference type="PROSITE-ProRule" id="PRU01248"/>
    </source>
</evidence>
<dbReference type="Gene3D" id="1.10.443.10">
    <property type="entry name" value="Intergrase catalytic core"/>
    <property type="match status" value="1"/>
</dbReference>
<dbReference type="PROSITE" id="PS51898">
    <property type="entry name" value="TYR_RECOMBINASE"/>
    <property type="match status" value="1"/>
</dbReference>
<evidence type="ECO:0000256" key="6">
    <source>
        <dbReference type="ARBA" id="ARBA00023125"/>
    </source>
</evidence>
<dbReference type="CDD" id="cd00397">
    <property type="entry name" value="DNA_BRE_C"/>
    <property type="match status" value="1"/>
</dbReference>
<dbReference type="EMBL" id="JADIKG010000013">
    <property type="protein sequence ID" value="MFK2874732.1"/>
    <property type="molecule type" value="Genomic_DNA"/>
</dbReference>
<comment type="subcellular location">
    <subcellularLocation>
        <location evidence="1">Cytoplasm</location>
    </subcellularLocation>
</comment>
<dbReference type="InterPro" id="IPR050090">
    <property type="entry name" value="Tyrosine_recombinase_XerCD"/>
</dbReference>
<organism evidence="13 14">
    <name type="scientific">Dyella lipolytica</name>
    <dbReference type="NCBI Taxonomy" id="1867835"/>
    <lineage>
        <taxon>Bacteria</taxon>
        <taxon>Pseudomonadati</taxon>
        <taxon>Pseudomonadota</taxon>
        <taxon>Gammaproteobacteria</taxon>
        <taxon>Lysobacterales</taxon>
        <taxon>Rhodanobacteraceae</taxon>
        <taxon>Dyella</taxon>
    </lineage>
</organism>
<evidence type="ECO:0000259" key="12">
    <source>
        <dbReference type="PROSITE" id="PS51900"/>
    </source>
</evidence>
<accession>A0ABW8IXI8</accession>
<protein>
    <submittedName>
        <fullName evidence="13">Tyrosine-type recombinase/integrase</fullName>
    </submittedName>
</protein>
<evidence type="ECO:0000313" key="13">
    <source>
        <dbReference type="EMBL" id="MFK2874732.1"/>
    </source>
</evidence>
<dbReference type="PANTHER" id="PTHR30349:SF77">
    <property type="entry name" value="TYROSINE RECOMBINASE XERC"/>
    <property type="match status" value="1"/>
</dbReference>
<name>A0ABW8IXI8_9GAMM</name>
<gene>
    <name evidence="13" type="ORF">ISP13_14405</name>
</gene>
<dbReference type="InterPro" id="IPR002104">
    <property type="entry name" value="Integrase_catalytic"/>
</dbReference>
<evidence type="ECO:0000256" key="8">
    <source>
        <dbReference type="ARBA" id="ARBA00023306"/>
    </source>
</evidence>
<feature type="region of interest" description="Disordered" evidence="10">
    <location>
        <begin position="368"/>
        <end position="390"/>
    </location>
</feature>
<reference evidence="13 14" key="1">
    <citation type="submission" date="2020-10" db="EMBL/GenBank/DDBJ databases">
        <title>Phylogeny of dyella-like bacteria.</title>
        <authorList>
            <person name="Fu J."/>
        </authorList>
    </citation>
    <scope>NUCLEOTIDE SEQUENCE [LARGE SCALE GENOMIC DNA]</scope>
    <source>
        <strain evidence="13 14">DHOB07</strain>
    </source>
</reference>
<evidence type="ECO:0000256" key="5">
    <source>
        <dbReference type="ARBA" id="ARBA00022908"/>
    </source>
</evidence>
<feature type="domain" description="Core-binding (CB)" evidence="12">
    <location>
        <begin position="38"/>
        <end position="141"/>
    </location>
</feature>
<dbReference type="PANTHER" id="PTHR30349">
    <property type="entry name" value="PHAGE INTEGRASE-RELATED"/>
    <property type="match status" value="1"/>
</dbReference>
<evidence type="ECO:0000256" key="10">
    <source>
        <dbReference type="SAM" id="MobiDB-lite"/>
    </source>
</evidence>
<sequence length="390" mass="43351">MSDHPLSTVVPQALPPTLSGIVGTNRASTGVTRQIEANDDVAAIGLWLAEYHSSPHTFRSYRKEAERLLLWATQLRGKAVSSLMREDVLAYEAFLAAPLPTWCDDALARHGYHRRLFTGPLSDRSRRQALGILAGLFNYLVRAGYLAGTPFALQPRRRGARGTRRTIERYLERALWQDVLAKVEQWPQTSPREKQRYERARWVLRVLYETALRATEAAQANEGDLRHRRGRWWLHVTGKGGVEGDVPVSDALMADFARYRTFYGLLPTPNSNGRCPLILGIAGRTTPLTATAVYLVVKDALVRVADALEPADPVGAARLRQASTHWLRHTAATHQAEAGNPVHHIQHNLRHSSIATTSIYLHAEEDARHASTTKAHAGASHDPYDKDGTA</sequence>
<evidence type="ECO:0000313" key="14">
    <source>
        <dbReference type="Proteomes" id="UP001620405"/>
    </source>
</evidence>